<dbReference type="EMBL" id="HG792016">
    <property type="protein sequence ID" value="CDM32435.1"/>
    <property type="molecule type" value="Genomic_DNA"/>
</dbReference>
<dbReference type="AlphaFoldDB" id="W6Q7R7"/>
<evidence type="ECO:0000313" key="1">
    <source>
        <dbReference type="EMBL" id="CDM32435.1"/>
    </source>
</evidence>
<dbReference type="STRING" id="1365484.W6Q7R7"/>
<sequence>MVNMRRSFFRMQPKSKKYFTQWMYDVWRNKFLFWSIWPDGSPWTSRSIPNKHFPGPTSIGAGEQTATCGLWKFVDQGFENFLKWCIDKVRAKQDSAHGHFRHAGLNIEVFHTKCVIFVPLPDSR</sequence>
<organism evidence="1 2">
    <name type="scientific">Penicillium roqueforti (strain FM164)</name>
    <dbReference type="NCBI Taxonomy" id="1365484"/>
    <lineage>
        <taxon>Eukaryota</taxon>
        <taxon>Fungi</taxon>
        <taxon>Dikarya</taxon>
        <taxon>Ascomycota</taxon>
        <taxon>Pezizomycotina</taxon>
        <taxon>Eurotiomycetes</taxon>
        <taxon>Eurotiomycetidae</taxon>
        <taxon>Eurotiales</taxon>
        <taxon>Aspergillaceae</taxon>
        <taxon>Penicillium</taxon>
    </lineage>
</organism>
<evidence type="ECO:0000313" key="2">
    <source>
        <dbReference type="Proteomes" id="UP000030686"/>
    </source>
</evidence>
<name>W6Q7R7_PENRF</name>
<gene>
    <name evidence="1" type="ORF">PROQFM164_S02g002586</name>
</gene>
<keyword evidence="2" id="KW-1185">Reference proteome</keyword>
<reference evidence="1" key="1">
    <citation type="journal article" date="2014" name="Nat. Commun.">
        <title>Multiple recent horizontal transfers of a large genomic region in cheese making fungi.</title>
        <authorList>
            <person name="Cheeseman K."/>
            <person name="Ropars J."/>
            <person name="Renault P."/>
            <person name="Dupont J."/>
            <person name="Gouzy J."/>
            <person name="Branca A."/>
            <person name="Abraham A.L."/>
            <person name="Ceppi M."/>
            <person name="Conseiller E."/>
            <person name="Debuchy R."/>
            <person name="Malagnac F."/>
            <person name="Goarin A."/>
            <person name="Silar P."/>
            <person name="Lacoste S."/>
            <person name="Sallet E."/>
            <person name="Bensimon A."/>
            <person name="Giraud T."/>
            <person name="Brygoo Y."/>
        </authorList>
    </citation>
    <scope>NUCLEOTIDE SEQUENCE [LARGE SCALE GENOMIC DNA]</scope>
    <source>
        <strain evidence="1">FM164</strain>
    </source>
</reference>
<dbReference type="OrthoDB" id="10424741at2759"/>
<protein>
    <submittedName>
        <fullName evidence="1">Probable transposable element</fullName>
    </submittedName>
</protein>
<proteinExistence type="predicted"/>
<accession>W6Q7R7</accession>
<dbReference type="Proteomes" id="UP000030686">
    <property type="component" value="Unassembled WGS sequence"/>
</dbReference>